<dbReference type="CDD" id="cd06445">
    <property type="entry name" value="ATase"/>
    <property type="match status" value="1"/>
</dbReference>
<keyword evidence="5" id="KW-0234">DNA repair</keyword>
<evidence type="ECO:0000256" key="4">
    <source>
        <dbReference type="ARBA" id="ARBA00022763"/>
    </source>
</evidence>
<dbReference type="NCBIfam" id="TIGR00589">
    <property type="entry name" value="ogt"/>
    <property type="match status" value="1"/>
</dbReference>
<sequence length="174" mass="19204">MVYTTIYDSPFGKIYMNSDGEYLTGLWFAGSKDNLKHIIGADKDDLPVFEDTHLWLDIYFAGGIPDFIPDIKLEEITPFRQEVIDIMMKIPYGKTITYGDIAKEIASRRGIEKMSARAVGAAVGSNPICIIIPCHRVIGSGGNLTGYGGGIQNKIALLKLEGNDMNNFVLPTRK</sequence>
<evidence type="ECO:0000259" key="7">
    <source>
        <dbReference type="Pfam" id="PF01035"/>
    </source>
</evidence>
<dbReference type="Gene3D" id="1.10.10.10">
    <property type="entry name" value="Winged helix-like DNA-binding domain superfamily/Winged helix DNA-binding domain"/>
    <property type="match status" value="1"/>
</dbReference>
<reference evidence="9 10" key="1">
    <citation type="submission" date="2020-10" db="EMBL/GenBank/DDBJ databases">
        <title>ChiBAC.</title>
        <authorList>
            <person name="Zenner C."/>
            <person name="Hitch T.C.A."/>
            <person name="Clavel T."/>
        </authorList>
    </citation>
    <scope>NUCLEOTIDE SEQUENCE [LARGE SCALE GENOMIC DNA]</scope>
    <source>
        <strain evidence="9 10">DSM 108706</strain>
    </source>
</reference>
<comment type="catalytic activity">
    <reaction evidence="6">
        <text>a 6-O-methyl-2'-deoxyguanosine in DNA + L-cysteinyl-[protein] = S-methyl-L-cysteinyl-[protein] + a 2'-deoxyguanosine in DNA</text>
        <dbReference type="Rhea" id="RHEA:24000"/>
        <dbReference type="Rhea" id="RHEA-COMP:10131"/>
        <dbReference type="Rhea" id="RHEA-COMP:10132"/>
        <dbReference type="Rhea" id="RHEA-COMP:11367"/>
        <dbReference type="Rhea" id="RHEA-COMP:11368"/>
        <dbReference type="ChEBI" id="CHEBI:29950"/>
        <dbReference type="ChEBI" id="CHEBI:82612"/>
        <dbReference type="ChEBI" id="CHEBI:85445"/>
        <dbReference type="ChEBI" id="CHEBI:85448"/>
        <dbReference type="EC" id="2.1.1.63"/>
    </reaction>
</comment>
<dbReference type="Pfam" id="PF02870">
    <property type="entry name" value="Methyltransf_1N"/>
    <property type="match status" value="1"/>
</dbReference>
<accession>A0ABR9QXZ8</accession>
<dbReference type="Gene3D" id="3.30.160.70">
    <property type="entry name" value="Methylated DNA-protein cysteine methyltransferase domain"/>
    <property type="match status" value="1"/>
</dbReference>
<dbReference type="RefSeq" id="WP_226385271.1">
    <property type="nucleotide sequence ID" value="NZ_JADCKA010000007.1"/>
</dbReference>
<evidence type="ECO:0000256" key="1">
    <source>
        <dbReference type="ARBA" id="ARBA00001286"/>
    </source>
</evidence>
<protein>
    <submittedName>
        <fullName evidence="9">Methylated-DNA--[protein]-cysteine S-methyltransferase</fullName>
    </submittedName>
</protein>
<evidence type="ECO:0000256" key="5">
    <source>
        <dbReference type="ARBA" id="ARBA00023204"/>
    </source>
</evidence>
<keyword evidence="3" id="KW-0808">Transferase</keyword>
<evidence type="ECO:0000256" key="2">
    <source>
        <dbReference type="ARBA" id="ARBA00022603"/>
    </source>
</evidence>
<dbReference type="InterPro" id="IPR001497">
    <property type="entry name" value="MethylDNA_cys_MeTrfase_AS"/>
</dbReference>
<feature type="domain" description="Methylguanine DNA methyltransferase ribonuclease-like" evidence="8">
    <location>
        <begin position="2"/>
        <end position="62"/>
    </location>
</feature>
<dbReference type="PANTHER" id="PTHR10815:SF5">
    <property type="entry name" value="METHYLATED-DNA--PROTEIN-CYSTEINE METHYLTRANSFERASE"/>
    <property type="match status" value="1"/>
</dbReference>
<evidence type="ECO:0000259" key="8">
    <source>
        <dbReference type="Pfam" id="PF02870"/>
    </source>
</evidence>
<dbReference type="InterPro" id="IPR014048">
    <property type="entry name" value="MethylDNA_cys_MeTrfase_DNA-bd"/>
</dbReference>
<proteinExistence type="predicted"/>
<dbReference type="PANTHER" id="PTHR10815">
    <property type="entry name" value="METHYLATED-DNA--PROTEIN-CYSTEINE METHYLTRANSFERASE"/>
    <property type="match status" value="1"/>
</dbReference>
<evidence type="ECO:0000256" key="3">
    <source>
        <dbReference type="ARBA" id="ARBA00022679"/>
    </source>
</evidence>
<gene>
    <name evidence="9" type="ORF">INF20_04910</name>
</gene>
<organism evidence="9 10">
    <name type="scientific">Gallibacter intestinalis</name>
    <dbReference type="NCBI Taxonomy" id="2779356"/>
    <lineage>
        <taxon>Bacteria</taxon>
        <taxon>Bacillati</taxon>
        <taxon>Bacillota</taxon>
        <taxon>Clostridia</taxon>
        <taxon>Eubacteriales</taxon>
        <taxon>Eubacteriaceae</taxon>
        <taxon>Gallibacter</taxon>
    </lineage>
</organism>
<comment type="caution">
    <text evidence="9">The sequence shown here is derived from an EMBL/GenBank/DDBJ whole genome shotgun (WGS) entry which is preliminary data.</text>
</comment>
<dbReference type="EMBL" id="JADCKA010000007">
    <property type="protein sequence ID" value="MBE5035622.1"/>
    <property type="molecule type" value="Genomic_DNA"/>
</dbReference>
<comment type="catalytic activity">
    <reaction evidence="1">
        <text>a 4-O-methyl-thymidine in DNA + L-cysteinyl-[protein] = a thymidine in DNA + S-methyl-L-cysteinyl-[protein]</text>
        <dbReference type="Rhea" id="RHEA:53428"/>
        <dbReference type="Rhea" id="RHEA-COMP:10131"/>
        <dbReference type="Rhea" id="RHEA-COMP:10132"/>
        <dbReference type="Rhea" id="RHEA-COMP:13555"/>
        <dbReference type="Rhea" id="RHEA-COMP:13556"/>
        <dbReference type="ChEBI" id="CHEBI:29950"/>
        <dbReference type="ChEBI" id="CHEBI:82612"/>
        <dbReference type="ChEBI" id="CHEBI:137386"/>
        <dbReference type="ChEBI" id="CHEBI:137387"/>
        <dbReference type="EC" id="2.1.1.63"/>
    </reaction>
</comment>
<dbReference type="InterPro" id="IPR008332">
    <property type="entry name" value="MethylG_MeTrfase_N"/>
</dbReference>
<dbReference type="PROSITE" id="PS00374">
    <property type="entry name" value="MGMT"/>
    <property type="match status" value="1"/>
</dbReference>
<dbReference type="InterPro" id="IPR036388">
    <property type="entry name" value="WH-like_DNA-bd_sf"/>
</dbReference>
<dbReference type="Pfam" id="PF01035">
    <property type="entry name" value="DNA_binding_1"/>
    <property type="match status" value="1"/>
</dbReference>
<evidence type="ECO:0000313" key="10">
    <source>
        <dbReference type="Proteomes" id="UP001516588"/>
    </source>
</evidence>
<dbReference type="SUPFAM" id="SSF46767">
    <property type="entry name" value="Methylated DNA-protein cysteine methyltransferase, C-terminal domain"/>
    <property type="match status" value="1"/>
</dbReference>
<evidence type="ECO:0000313" key="9">
    <source>
        <dbReference type="EMBL" id="MBE5035622.1"/>
    </source>
</evidence>
<name>A0ABR9QXZ8_9FIRM</name>
<keyword evidence="2" id="KW-0489">Methyltransferase</keyword>
<dbReference type="SUPFAM" id="SSF53155">
    <property type="entry name" value="Methylated DNA-protein cysteine methyltransferase domain"/>
    <property type="match status" value="1"/>
</dbReference>
<evidence type="ECO:0000256" key="6">
    <source>
        <dbReference type="ARBA" id="ARBA00049348"/>
    </source>
</evidence>
<dbReference type="Proteomes" id="UP001516588">
    <property type="component" value="Unassembled WGS sequence"/>
</dbReference>
<dbReference type="InterPro" id="IPR036217">
    <property type="entry name" value="MethylDNA_cys_MeTrfase_DNAb"/>
</dbReference>
<keyword evidence="10" id="KW-1185">Reference proteome</keyword>
<keyword evidence="4" id="KW-0227">DNA damage</keyword>
<dbReference type="InterPro" id="IPR036631">
    <property type="entry name" value="MGMT_N_sf"/>
</dbReference>
<feature type="domain" description="Methylated-DNA-[protein]-cysteine S-methyltransferase DNA binding" evidence="7">
    <location>
        <begin position="78"/>
        <end position="162"/>
    </location>
</feature>